<proteinExistence type="predicted"/>
<dbReference type="GO" id="GO:0003700">
    <property type="term" value="F:DNA-binding transcription factor activity"/>
    <property type="evidence" value="ECO:0007669"/>
    <property type="project" value="InterPro"/>
</dbReference>
<dbReference type="Gene3D" id="1.10.10.60">
    <property type="entry name" value="Homeodomain-like"/>
    <property type="match status" value="1"/>
</dbReference>
<keyword evidence="3" id="KW-0804">Transcription</keyword>
<dbReference type="PANTHER" id="PTHR46796:SF6">
    <property type="entry name" value="ARAC SUBFAMILY"/>
    <property type="match status" value="1"/>
</dbReference>
<keyword evidence="6" id="KW-1185">Reference proteome</keyword>
<evidence type="ECO:0000313" key="5">
    <source>
        <dbReference type="EMBL" id="SEG65741.1"/>
    </source>
</evidence>
<keyword evidence="2" id="KW-0238">DNA-binding</keyword>
<dbReference type="SUPFAM" id="SSF46689">
    <property type="entry name" value="Homeodomain-like"/>
    <property type="match status" value="1"/>
</dbReference>
<protein>
    <submittedName>
        <fullName evidence="5">Transcriptional regulator, AraC family</fullName>
    </submittedName>
</protein>
<evidence type="ECO:0000256" key="2">
    <source>
        <dbReference type="ARBA" id="ARBA00023125"/>
    </source>
</evidence>
<dbReference type="AlphaFoldDB" id="A0A1H6BYH0"/>
<dbReference type="Pfam" id="PF12833">
    <property type="entry name" value="HTH_18"/>
    <property type="match status" value="1"/>
</dbReference>
<sequence length="337" mass="37079">MSPIQFSTHGLPPREQIEAWRGWFDSVFDVVPGAVDDGFTAQSTTWTLDGFALSRVAAPSLQATRTKALIRRNPIDHWAVTLGQRTTTGLGGNGETLNVPARTPFVVSLGRGLVSQRSQDERLQLYLPRDTFGELAPMLDAVQGQALNTPLGKLLGDYLVLLEQSLAGLTPADLPRLTNAVRAMMLACVAPSTDHAVAAANQIDISRRERARQIIGRHLRHPSMGTDTLCRELGMSRSQVYRLLQNDGGVMHYIQRRRLLQAYADLSDLSNTRSITAIAESLCFPDASSFTRAFRQEFGVSPRDVRAVSLTGQALLPVPRHPPGSEIETLRDCLRQF</sequence>
<dbReference type="Proteomes" id="UP000236743">
    <property type="component" value="Unassembled WGS sequence"/>
</dbReference>
<dbReference type="InterPro" id="IPR009057">
    <property type="entry name" value="Homeodomain-like_sf"/>
</dbReference>
<evidence type="ECO:0000256" key="3">
    <source>
        <dbReference type="ARBA" id="ARBA00023163"/>
    </source>
</evidence>
<dbReference type="SMART" id="SM00342">
    <property type="entry name" value="HTH_ARAC"/>
    <property type="match status" value="1"/>
</dbReference>
<reference evidence="5 6" key="1">
    <citation type="submission" date="2016-10" db="EMBL/GenBank/DDBJ databases">
        <authorList>
            <person name="de Groot N.N."/>
        </authorList>
    </citation>
    <scope>NUCLEOTIDE SEQUENCE [LARGE SCALE GENOMIC DNA]</scope>
    <source>
        <strain evidence="5 6">DSM 26656</strain>
    </source>
</reference>
<dbReference type="PROSITE" id="PS01124">
    <property type="entry name" value="HTH_ARAC_FAMILY_2"/>
    <property type="match status" value="1"/>
</dbReference>
<dbReference type="InterPro" id="IPR050204">
    <property type="entry name" value="AraC_XylS_family_regulators"/>
</dbReference>
<dbReference type="EMBL" id="FNUY01000008">
    <property type="protein sequence ID" value="SEG65741.1"/>
    <property type="molecule type" value="Genomic_DNA"/>
</dbReference>
<evidence type="ECO:0000313" key="6">
    <source>
        <dbReference type="Proteomes" id="UP000236743"/>
    </source>
</evidence>
<accession>A0A1H6BYH0</accession>
<gene>
    <name evidence="5" type="ORF">SAMN04488115_108204</name>
</gene>
<name>A0A1H6BYH0_9HYPH</name>
<dbReference type="InterPro" id="IPR018060">
    <property type="entry name" value="HTH_AraC"/>
</dbReference>
<evidence type="ECO:0000259" key="4">
    <source>
        <dbReference type="PROSITE" id="PS01124"/>
    </source>
</evidence>
<evidence type="ECO:0000256" key="1">
    <source>
        <dbReference type="ARBA" id="ARBA00023015"/>
    </source>
</evidence>
<feature type="domain" description="HTH araC/xylS-type" evidence="4">
    <location>
        <begin position="209"/>
        <end position="308"/>
    </location>
</feature>
<dbReference type="PANTHER" id="PTHR46796">
    <property type="entry name" value="HTH-TYPE TRANSCRIPTIONAL ACTIVATOR RHAS-RELATED"/>
    <property type="match status" value="1"/>
</dbReference>
<organism evidence="5 6">
    <name type="scientific">Bosea lathyri</name>
    <dbReference type="NCBI Taxonomy" id="1036778"/>
    <lineage>
        <taxon>Bacteria</taxon>
        <taxon>Pseudomonadati</taxon>
        <taxon>Pseudomonadota</taxon>
        <taxon>Alphaproteobacteria</taxon>
        <taxon>Hyphomicrobiales</taxon>
        <taxon>Boseaceae</taxon>
        <taxon>Bosea</taxon>
    </lineage>
</organism>
<dbReference type="GO" id="GO:0043565">
    <property type="term" value="F:sequence-specific DNA binding"/>
    <property type="evidence" value="ECO:0007669"/>
    <property type="project" value="InterPro"/>
</dbReference>
<keyword evidence="1" id="KW-0805">Transcription regulation</keyword>